<dbReference type="Proteomes" id="UP000027135">
    <property type="component" value="Unassembled WGS sequence"/>
</dbReference>
<evidence type="ECO:0000313" key="11">
    <source>
        <dbReference type="Proteomes" id="UP000027135"/>
    </source>
</evidence>
<dbReference type="InParanoid" id="A0A067R7T4"/>
<comment type="catalytic activity">
    <reaction evidence="1">
        <text>Preferential cleavage: Arg-|-Xaa, Lys-|-Xaa.</text>
        <dbReference type="EC" id="3.4.21.10"/>
    </reaction>
</comment>
<dbReference type="STRING" id="136037.A0A067R7T4"/>
<dbReference type="OMA" id="YLEFPAM"/>
<dbReference type="FunFam" id="2.40.10.10:FF:000054">
    <property type="entry name" value="Complement C1r subcomponent"/>
    <property type="match status" value="1"/>
</dbReference>
<reference evidence="10 11" key="1">
    <citation type="journal article" date="2014" name="Nat. Commun.">
        <title>Molecular traces of alternative social organization in a termite genome.</title>
        <authorList>
            <person name="Terrapon N."/>
            <person name="Li C."/>
            <person name="Robertson H.M."/>
            <person name="Ji L."/>
            <person name="Meng X."/>
            <person name="Booth W."/>
            <person name="Chen Z."/>
            <person name="Childers C.P."/>
            <person name="Glastad K.M."/>
            <person name="Gokhale K."/>
            <person name="Gowin J."/>
            <person name="Gronenberg W."/>
            <person name="Hermansen R.A."/>
            <person name="Hu H."/>
            <person name="Hunt B.G."/>
            <person name="Huylmans A.K."/>
            <person name="Khalil S.M."/>
            <person name="Mitchell R.D."/>
            <person name="Munoz-Torres M.C."/>
            <person name="Mustard J.A."/>
            <person name="Pan H."/>
            <person name="Reese J.T."/>
            <person name="Scharf M.E."/>
            <person name="Sun F."/>
            <person name="Vogel H."/>
            <person name="Xiao J."/>
            <person name="Yang W."/>
            <person name="Yang Z."/>
            <person name="Yang Z."/>
            <person name="Zhou J."/>
            <person name="Zhu J."/>
            <person name="Brent C.S."/>
            <person name="Elsik C.G."/>
            <person name="Goodisman M.A."/>
            <person name="Liberles D.A."/>
            <person name="Roe R.M."/>
            <person name="Vargo E.L."/>
            <person name="Vilcinskas A."/>
            <person name="Wang J."/>
            <person name="Bornberg-Bauer E."/>
            <person name="Korb J."/>
            <person name="Zhang G."/>
            <person name="Liebig J."/>
        </authorList>
    </citation>
    <scope>NUCLEOTIDE SEQUENCE [LARGE SCALE GENOMIC DNA]</scope>
    <source>
        <tissue evidence="10">Whole organism</tissue>
    </source>
</reference>
<dbReference type="Gene3D" id="2.40.10.10">
    <property type="entry name" value="Trypsin-like serine proteases"/>
    <property type="match status" value="1"/>
</dbReference>
<dbReference type="GO" id="GO:0005576">
    <property type="term" value="C:extracellular region"/>
    <property type="evidence" value="ECO:0007669"/>
    <property type="project" value="UniProtKB-SubCell"/>
</dbReference>
<dbReference type="EC" id="3.4.21.10" evidence="3"/>
<dbReference type="GO" id="GO:0004252">
    <property type="term" value="F:serine-type endopeptidase activity"/>
    <property type="evidence" value="ECO:0007669"/>
    <property type="project" value="InterPro"/>
</dbReference>
<dbReference type="GO" id="GO:0006508">
    <property type="term" value="P:proteolysis"/>
    <property type="evidence" value="ECO:0007669"/>
    <property type="project" value="UniProtKB-KW"/>
</dbReference>
<keyword evidence="7" id="KW-1015">Disulfide bond</keyword>
<evidence type="ECO:0000256" key="1">
    <source>
        <dbReference type="ARBA" id="ARBA00001656"/>
    </source>
</evidence>
<dbReference type="PROSITE" id="PS00135">
    <property type="entry name" value="TRYPSIN_SER"/>
    <property type="match status" value="1"/>
</dbReference>
<keyword evidence="5" id="KW-0964">Secreted</keyword>
<feature type="domain" description="Peptidase S1" evidence="9">
    <location>
        <begin position="1"/>
        <end position="68"/>
    </location>
</feature>
<dbReference type="PANTHER" id="PTHR24252">
    <property type="entry name" value="ACROSIN-RELATED"/>
    <property type="match status" value="1"/>
</dbReference>
<evidence type="ECO:0000256" key="4">
    <source>
        <dbReference type="ARBA" id="ARBA00017161"/>
    </source>
</evidence>
<keyword evidence="10" id="KW-0645">Protease</keyword>
<evidence type="ECO:0000256" key="5">
    <source>
        <dbReference type="ARBA" id="ARBA00022525"/>
    </source>
</evidence>
<evidence type="ECO:0000256" key="8">
    <source>
        <dbReference type="ARBA" id="ARBA00023180"/>
    </source>
</evidence>
<dbReference type="EMBL" id="KK852643">
    <property type="protein sequence ID" value="KDR19585.1"/>
    <property type="molecule type" value="Genomic_DNA"/>
</dbReference>
<name>A0A067R7T4_ZOONE</name>
<comment type="subcellular location">
    <subcellularLocation>
        <location evidence="2">Secreted</location>
    </subcellularLocation>
</comment>
<dbReference type="PROSITE" id="PS50240">
    <property type="entry name" value="TRYPSIN_DOM"/>
    <property type="match status" value="1"/>
</dbReference>
<dbReference type="InterPro" id="IPR033116">
    <property type="entry name" value="TRYPSIN_SER"/>
</dbReference>
<dbReference type="Pfam" id="PF00089">
    <property type="entry name" value="Trypsin"/>
    <property type="match status" value="1"/>
</dbReference>
<keyword evidence="8" id="KW-0325">Glycoprotein</keyword>
<keyword evidence="11" id="KW-1185">Reference proteome</keyword>
<organism evidence="10 11">
    <name type="scientific">Zootermopsis nevadensis</name>
    <name type="common">Dampwood termite</name>
    <dbReference type="NCBI Taxonomy" id="136037"/>
    <lineage>
        <taxon>Eukaryota</taxon>
        <taxon>Metazoa</taxon>
        <taxon>Ecdysozoa</taxon>
        <taxon>Arthropoda</taxon>
        <taxon>Hexapoda</taxon>
        <taxon>Insecta</taxon>
        <taxon>Pterygota</taxon>
        <taxon>Neoptera</taxon>
        <taxon>Polyneoptera</taxon>
        <taxon>Dictyoptera</taxon>
        <taxon>Blattodea</taxon>
        <taxon>Blattoidea</taxon>
        <taxon>Termitoidae</taxon>
        <taxon>Termopsidae</taxon>
        <taxon>Zootermopsis</taxon>
    </lineage>
</organism>
<dbReference type="SUPFAM" id="SSF50494">
    <property type="entry name" value="Trypsin-like serine proteases"/>
    <property type="match status" value="1"/>
</dbReference>
<proteinExistence type="predicted"/>
<dbReference type="AlphaFoldDB" id="A0A067R7T4"/>
<dbReference type="InterPro" id="IPR009003">
    <property type="entry name" value="Peptidase_S1_PA"/>
</dbReference>
<evidence type="ECO:0000256" key="6">
    <source>
        <dbReference type="ARBA" id="ARBA00022729"/>
    </source>
</evidence>
<evidence type="ECO:0000256" key="7">
    <source>
        <dbReference type="ARBA" id="ARBA00023157"/>
    </source>
</evidence>
<sequence>MICAGDPQGMNDTCNGDSGGPLQVKTTESNAYFIVGITSYGPSVCGGSTPGIYTRVNKYLDWIESIIWK</sequence>
<accession>A0A067R7T4</accession>
<evidence type="ECO:0000313" key="10">
    <source>
        <dbReference type="EMBL" id="KDR19585.1"/>
    </source>
</evidence>
<dbReference type="InterPro" id="IPR001254">
    <property type="entry name" value="Trypsin_dom"/>
</dbReference>
<dbReference type="InterPro" id="IPR043504">
    <property type="entry name" value="Peptidase_S1_PA_chymotrypsin"/>
</dbReference>
<protein>
    <recommendedName>
        <fullName evidence="4">Acrosin</fullName>
        <ecNumber evidence="3">3.4.21.10</ecNumber>
    </recommendedName>
</protein>
<dbReference type="PANTHER" id="PTHR24252:SF8">
    <property type="entry name" value="ACROSIN"/>
    <property type="match status" value="1"/>
</dbReference>
<evidence type="ECO:0000259" key="9">
    <source>
        <dbReference type="PROSITE" id="PS50240"/>
    </source>
</evidence>
<dbReference type="eggNOG" id="KOG3627">
    <property type="taxonomic scope" value="Eukaryota"/>
</dbReference>
<keyword evidence="6" id="KW-0732">Signal</keyword>
<gene>
    <name evidence="10" type="ORF">L798_06383</name>
</gene>
<evidence type="ECO:0000256" key="3">
    <source>
        <dbReference type="ARBA" id="ARBA00012050"/>
    </source>
</evidence>
<keyword evidence="10" id="KW-0378">Hydrolase</keyword>
<evidence type="ECO:0000256" key="2">
    <source>
        <dbReference type="ARBA" id="ARBA00004613"/>
    </source>
</evidence>